<proteinExistence type="predicted"/>
<dbReference type="OrthoDB" id="102964at2"/>
<dbReference type="Gene3D" id="2.30.30.40">
    <property type="entry name" value="SH3 Domains"/>
    <property type="match status" value="1"/>
</dbReference>
<feature type="signal peptide" evidence="1">
    <location>
        <begin position="1"/>
        <end position="22"/>
    </location>
</feature>
<dbReference type="Pfam" id="PF06823">
    <property type="entry name" value="DUF1236"/>
    <property type="match status" value="1"/>
</dbReference>
<organism evidence="3 4">
    <name type="scientific">Roseivivax sediminis</name>
    <dbReference type="NCBI Taxonomy" id="936889"/>
    <lineage>
        <taxon>Bacteria</taxon>
        <taxon>Pseudomonadati</taxon>
        <taxon>Pseudomonadota</taxon>
        <taxon>Alphaproteobacteria</taxon>
        <taxon>Rhodobacterales</taxon>
        <taxon>Roseobacteraceae</taxon>
        <taxon>Roseivivax</taxon>
    </lineage>
</organism>
<evidence type="ECO:0000259" key="2">
    <source>
        <dbReference type="Pfam" id="PF08239"/>
    </source>
</evidence>
<keyword evidence="1" id="KW-0732">Signal</keyword>
<dbReference type="AlphaFoldDB" id="A0A1I1WZ44"/>
<evidence type="ECO:0000256" key="1">
    <source>
        <dbReference type="SAM" id="SignalP"/>
    </source>
</evidence>
<gene>
    <name evidence="3" type="ORF">SAMN04515678_10589</name>
</gene>
<accession>A0A1I1WZ44</accession>
<dbReference type="InterPro" id="IPR003646">
    <property type="entry name" value="SH3-like_bac-type"/>
</dbReference>
<dbReference type="Proteomes" id="UP000325289">
    <property type="component" value="Unassembled WGS sequence"/>
</dbReference>
<feature type="chain" id="PRO_5009301981" evidence="1">
    <location>
        <begin position="23"/>
        <end position="197"/>
    </location>
</feature>
<feature type="domain" description="SH3b" evidence="2">
    <location>
        <begin position="31"/>
        <end position="82"/>
    </location>
</feature>
<reference evidence="3 4" key="1">
    <citation type="submission" date="2016-10" db="EMBL/GenBank/DDBJ databases">
        <authorList>
            <person name="Varghese N."/>
            <person name="Submissions S."/>
        </authorList>
    </citation>
    <scope>NUCLEOTIDE SEQUENCE [LARGE SCALE GENOMIC DNA]</scope>
    <source>
        <strain evidence="4">YIM D21,KCTC 23444,ACCC 10710</strain>
    </source>
</reference>
<protein>
    <submittedName>
        <fullName evidence="3">SH3 domain-containing protein</fullName>
    </submittedName>
</protein>
<dbReference type="RefSeq" id="WP_149755631.1">
    <property type="nucleotide sequence ID" value="NZ_FOMS01000005.1"/>
</dbReference>
<dbReference type="EMBL" id="FOMS01000005">
    <property type="protein sequence ID" value="SFD98360.1"/>
    <property type="molecule type" value="Genomic_DNA"/>
</dbReference>
<keyword evidence="4" id="KW-1185">Reference proteome</keyword>
<name>A0A1I1WZ44_9RHOB</name>
<evidence type="ECO:0000313" key="4">
    <source>
        <dbReference type="Proteomes" id="UP000325289"/>
    </source>
</evidence>
<dbReference type="Pfam" id="PF08239">
    <property type="entry name" value="SH3_3"/>
    <property type="match status" value="1"/>
</dbReference>
<evidence type="ECO:0000313" key="3">
    <source>
        <dbReference type="EMBL" id="SFD98360.1"/>
    </source>
</evidence>
<sequence>MTTKSYILAAATLGVLATPLAAQTAATATTDLNFRAGPGPQYATQGIIPSGESVDVAGCLEDGAWCEVIHDGMSGWAYSTYLTTPVEEQPMAITEAPTVETVIYEADAVPAEETVGTITAGDPAAVSVGTVDETTVTYVRENPVDPVWLDGEVAVGATLPESVEIYRVPDADVSYVVVNQQPVIVDPATGRIVQVLR</sequence>
<dbReference type="InterPro" id="IPR009642">
    <property type="entry name" value="DUF1236"/>
</dbReference>